<organism evidence="3 4">
    <name type="scientific">Psychromonas arctica</name>
    <dbReference type="NCBI Taxonomy" id="168275"/>
    <lineage>
        <taxon>Bacteria</taxon>
        <taxon>Pseudomonadati</taxon>
        <taxon>Pseudomonadota</taxon>
        <taxon>Gammaproteobacteria</taxon>
        <taxon>Alteromonadales</taxon>
        <taxon>Psychromonadaceae</taxon>
        <taxon>Psychromonas</taxon>
    </lineage>
</organism>
<dbReference type="Pfam" id="PF08787">
    <property type="entry name" value="Alginate_lyase2"/>
    <property type="match status" value="1"/>
</dbReference>
<feature type="signal peptide" evidence="1">
    <location>
        <begin position="1"/>
        <end position="23"/>
    </location>
</feature>
<accession>A0ABU9HBK5</accession>
<proteinExistence type="predicted"/>
<protein>
    <submittedName>
        <fullName evidence="3">Polysaccharide lyase family 7 protein</fullName>
    </submittedName>
</protein>
<evidence type="ECO:0000313" key="3">
    <source>
        <dbReference type="EMBL" id="MEL0659270.1"/>
    </source>
</evidence>
<feature type="chain" id="PRO_5046238191" evidence="1">
    <location>
        <begin position="24"/>
        <end position="288"/>
    </location>
</feature>
<keyword evidence="1" id="KW-0732">Signal</keyword>
<comment type="caution">
    <text evidence="3">The sequence shown here is derived from an EMBL/GenBank/DDBJ whole genome shotgun (WGS) entry which is preliminary data.</text>
</comment>
<dbReference type="Proteomes" id="UP001366060">
    <property type="component" value="Unassembled WGS sequence"/>
</dbReference>
<gene>
    <name evidence="3" type="ORF">V6255_08965</name>
</gene>
<evidence type="ECO:0000313" key="4">
    <source>
        <dbReference type="Proteomes" id="UP001366060"/>
    </source>
</evidence>
<dbReference type="RefSeq" id="WP_341627838.1">
    <property type="nucleotide sequence ID" value="NZ_JBAKBA010000017.1"/>
</dbReference>
<dbReference type="InterPro" id="IPR014895">
    <property type="entry name" value="Alginate_lyase_2"/>
</dbReference>
<dbReference type="InterPro" id="IPR013320">
    <property type="entry name" value="ConA-like_dom_sf"/>
</dbReference>
<sequence>MQLTTLNKSIVLALSVFSGSVLAADTAPYNYKNSSGTAIFQSALDQVKLTSPDGSKKLADASSSDPDLSFDGYVTDDFRVPSGENYMQITHEGAKSSRTEFRHLTDFNRSDTNTMEGIIKVNSTTNGLDEVTVLQVHNSDSENIGAPLMRIAQIVEEGTKFYEAKVRLSACDKDTCDAEYDTYRWLDSSGNPTVSTNQHRSFYVQVKDSVIEMKMDGLNGTLMCQKSGEYAAANCDDTDKEHTNSDGDHEIDSDWPEDGFYFKSGAYIQDAGTAVIRYKSLSFDVVGS</sequence>
<evidence type="ECO:0000256" key="1">
    <source>
        <dbReference type="SAM" id="SignalP"/>
    </source>
</evidence>
<keyword evidence="4" id="KW-1185">Reference proteome</keyword>
<keyword evidence="3" id="KW-0456">Lyase</keyword>
<dbReference type="GO" id="GO:0016829">
    <property type="term" value="F:lyase activity"/>
    <property type="evidence" value="ECO:0007669"/>
    <property type="project" value="UniProtKB-KW"/>
</dbReference>
<dbReference type="EMBL" id="JBAKBA010000017">
    <property type="protein sequence ID" value="MEL0659270.1"/>
    <property type="molecule type" value="Genomic_DNA"/>
</dbReference>
<name>A0ABU9HBK5_9GAMM</name>
<feature type="domain" description="Alginate lyase 2" evidence="2">
    <location>
        <begin position="78"/>
        <end position="274"/>
    </location>
</feature>
<evidence type="ECO:0000259" key="2">
    <source>
        <dbReference type="Pfam" id="PF08787"/>
    </source>
</evidence>
<reference evidence="3 4" key="1">
    <citation type="submission" date="2024-02" db="EMBL/GenBank/DDBJ databases">
        <title>Bacteria isolated from the canopy kelp, Nereocystis luetkeana.</title>
        <authorList>
            <person name="Pfister C.A."/>
            <person name="Younker I.T."/>
            <person name="Light S.H."/>
        </authorList>
    </citation>
    <scope>NUCLEOTIDE SEQUENCE [LARGE SCALE GENOMIC DNA]</scope>
    <source>
        <strain evidence="3 4">TI.2.07</strain>
    </source>
</reference>
<dbReference type="SUPFAM" id="SSF49899">
    <property type="entry name" value="Concanavalin A-like lectins/glucanases"/>
    <property type="match status" value="1"/>
</dbReference>
<dbReference type="Gene3D" id="2.60.120.200">
    <property type="match status" value="1"/>
</dbReference>